<feature type="transmembrane region" description="Helical" evidence="1">
    <location>
        <begin position="30"/>
        <end position="52"/>
    </location>
</feature>
<reference evidence="3" key="1">
    <citation type="submission" date="2019-11" db="EMBL/GenBank/DDBJ databases">
        <authorList>
            <person name="Feng L."/>
        </authorList>
    </citation>
    <scope>NUCLEOTIDE SEQUENCE</scope>
    <source>
        <strain evidence="3">IbartlettiiLFYP30</strain>
    </source>
</reference>
<dbReference type="PANTHER" id="PTHR36834:SF1">
    <property type="entry name" value="INTEGRAL MEMBRANE PROTEIN"/>
    <property type="match status" value="1"/>
</dbReference>
<feature type="domain" description="VanZ-like" evidence="2">
    <location>
        <begin position="39"/>
        <end position="171"/>
    </location>
</feature>
<proteinExistence type="predicted"/>
<dbReference type="InterPro" id="IPR053150">
    <property type="entry name" value="Teicoplanin_resist-assoc"/>
</dbReference>
<evidence type="ECO:0000259" key="2">
    <source>
        <dbReference type="Pfam" id="PF04892"/>
    </source>
</evidence>
<dbReference type="AlphaFoldDB" id="A0A6N3E1D0"/>
<feature type="transmembrane region" description="Helical" evidence="1">
    <location>
        <begin position="6"/>
        <end position="23"/>
    </location>
</feature>
<evidence type="ECO:0000256" key="1">
    <source>
        <dbReference type="SAM" id="Phobius"/>
    </source>
</evidence>
<accession>A0A6N3E1D0</accession>
<organism evidence="3">
    <name type="scientific">Intestinibacter bartlettii</name>
    <dbReference type="NCBI Taxonomy" id="261299"/>
    <lineage>
        <taxon>Bacteria</taxon>
        <taxon>Bacillati</taxon>
        <taxon>Bacillota</taxon>
        <taxon>Clostridia</taxon>
        <taxon>Peptostreptococcales</taxon>
        <taxon>Peptostreptococcaceae</taxon>
        <taxon>Intestinibacter</taxon>
    </lineage>
</organism>
<feature type="transmembrane region" description="Helical" evidence="1">
    <location>
        <begin position="122"/>
        <end position="144"/>
    </location>
</feature>
<keyword evidence="1" id="KW-0472">Membrane</keyword>
<dbReference type="EMBL" id="CACRUE010000033">
    <property type="protein sequence ID" value="VYU34860.1"/>
    <property type="molecule type" value="Genomic_DNA"/>
</dbReference>
<protein>
    <submittedName>
        <fullName evidence="3">VanZ like family protein</fullName>
    </submittedName>
</protein>
<gene>
    <name evidence="3" type="ORF">IBLFYP30_02428</name>
</gene>
<dbReference type="RefSeq" id="WP_024037661.1">
    <property type="nucleotide sequence ID" value="NZ_CACRUE010000033.1"/>
</dbReference>
<feature type="transmembrane region" description="Helical" evidence="1">
    <location>
        <begin position="88"/>
        <end position="110"/>
    </location>
</feature>
<sequence>MILKRMVLPPALIIYIILIWGTYKKTSKQKLFIVSMIYFISVFIIMMTFFPIPVDHGLLEYNRNMGLQCINNLVPFRMIYHIIKSESVIVVIYQIGGNLMLLFPLGYLIPIVTDKKIDLKRIILIMFCITFCIENMQFIIGQILNFNYRCFDVDDMILNTSGGILGYLMLKKTYHIIRKYIKIPYFENKINII</sequence>
<dbReference type="InterPro" id="IPR006976">
    <property type="entry name" value="VanZ-like"/>
</dbReference>
<keyword evidence="1" id="KW-0812">Transmembrane</keyword>
<dbReference type="Pfam" id="PF04892">
    <property type="entry name" value="VanZ"/>
    <property type="match status" value="1"/>
</dbReference>
<feature type="transmembrane region" description="Helical" evidence="1">
    <location>
        <begin position="156"/>
        <end position="174"/>
    </location>
</feature>
<dbReference type="PANTHER" id="PTHR36834">
    <property type="entry name" value="MEMBRANE PROTEIN-RELATED"/>
    <property type="match status" value="1"/>
</dbReference>
<name>A0A6N3E1D0_9FIRM</name>
<evidence type="ECO:0000313" key="3">
    <source>
        <dbReference type="EMBL" id="VYU34860.1"/>
    </source>
</evidence>
<keyword evidence="1" id="KW-1133">Transmembrane helix</keyword>